<dbReference type="GO" id="GO:0031012">
    <property type="term" value="C:extracellular matrix"/>
    <property type="evidence" value="ECO:0007669"/>
    <property type="project" value="TreeGrafter"/>
</dbReference>
<dbReference type="GO" id="GO:0035803">
    <property type="term" value="P:egg coat formation"/>
    <property type="evidence" value="ECO:0007669"/>
    <property type="project" value="TreeGrafter"/>
</dbReference>
<dbReference type="InterPro" id="IPR001507">
    <property type="entry name" value="ZP_dom"/>
</dbReference>
<feature type="signal peptide" evidence="3">
    <location>
        <begin position="1"/>
        <end position="18"/>
    </location>
</feature>
<evidence type="ECO:0000313" key="5">
    <source>
        <dbReference type="Proteomes" id="UP000515152"/>
    </source>
</evidence>
<keyword evidence="2" id="KW-0472">Membrane</keyword>
<name>A0A6P3VGK2_CLUHA</name>
<evidence type="ECO:0000256" key="2">
    <source>
        <dbReference type="SAM" id="Phobius"/>
    </source>
</evidence>
<dbReference type="GO" id="GO:0032190">
    <property type="term" value="F:acrosin binding"/>
    <property type="evidence" value="ECO:0007669"/>
    <property type="project" value="TreeGrafter"/>
</dbReference>
<feature type="chain" id="PRO_5028476364" evidence="3">
    <location>
        <begin position="19"/>
        <end position="371"/>
    </location>
</feature>
<keyword evidence="3" id="KW-0732">Signal</keyword>
<dbReference type="Proteomes" id="UP000515152">
    <property type="component" value="Chromosome 12"/>
</dbReference>
<organism evidence="5 6">
    <name type="scientific">Clupea harengus</name>
    <name type="common">Atlantic herring</name>
    <dbReference type="NCBI Taxonomy" id="7950"/>
    <lineage>
        <taxon>Eukaryota</taxon>
        <taxon>Metazoa</taxon>
        <taxon>Chordata</taxon>
        <taxon>Craniata</taxon>
        <taxon>Vertebrata</taxon>
        <taxon>Euteleostomi</taxon>
        <taxon>Actinopterygii</taxon>
        <taxon>Neopterygii</taxon>
        <taxon>Teleostei</taxon>
        <taxon>Clupei</taxon>
        <taxon>Clupeiformes</taxon>
        <taxon>Clupeoidei</taxon>
        <taxon>Clupeidae</taxon>
        <taxon>Clupea</taxon>
    </lineage>
</organism>
<dbReference type="RefSeq" id="XP_012671277.1">
    <property type="nucleotide sequence ID" value="XM_012815823.2"/>
</dbReference>
<reference evidence="6" key="1">
    <citation type="submission" date="2025-08" db="UniProtKB">
        <authorList>
            <consortium name="RefSeq"/>
        </authorList>
    </citation>
    <scope>IDENTIFICATION</scope>
</reference>
<dbReference type="SMART" id="SM00241">
    <property type="entry name" value="ZP"/>
    <property type="match status" value="1"/>
</dbReference>
<dbReference type="PANTHER" id="PTHR11576">
    <property type="entry name" value="ZONA PELLUCIDA SPERM-BINDING PROTEIN 3"/>
    <property type="match status" value="1"/>
</dbReference>
<dbReference type="Gene3D" id="2.60.40.3210">
    <property type="entry name" value="Zona pellucida, ZP-N domain"/>
    <property type="match status" value="1"/>
</dbReference>
<dbReference type="FunFam" id="2.60.40.4100:FF:000002">
    <property type="entry name" value="Zona pellucida sperm-binding protein 3"/>
    <property type="match status" value="1"/>
</dbReference>
<keyword evidence="1" id="KW-1015">Disulfide bond</keyword>
<accession>A0A6P3VGK2</accession>
<proteinExistence type="predicted"/>
<evidence type="ECO:0000259" key="4">
    <source>
        <dbReference type="PROSITE" id="PS51034"/>
    </source>
</evidence>
<dbReference type="OrthoDB" id="9928644at2759"/>
<evidence type="ECO:0000256" key="1">
    <source>
        <dbReference type="ARBA" id="ARBA00023157"/>
    </source>
</evidence>
<dbReference type="GeneID" id="105889887"/>
<sequence length="371" mass="41378">MFFLQGGLILILIAAYVAQEAFFHKSCKTDAVTIKWPLKLTQEQIQNPYTVLLGNCVPSSVTVDEVIFHVAFNDCLFQRTVSGNKIIFMNLLTYRPGLAVPAQSYIVDCDFDRPVLLTSPSVQPGIHDEKPIFIMELMKGDFSGPAQSATFTVGSNIPFRASVAEQTGVPQQIFLDECIMTTSPDPNVANDTYTVVTDEGCLLESKYGNSTFLPREKPSEIRLSLTAFGFVDADEVYLHCRLVSWEAHRLDVNKKACSYRKENQRWELLDDASQNYLCSCCNSICKKSSGGLWQDVVVGPIRILKESQESNKDPLRKSAKGLGKGTFWLLTVVVPLVLLIATGALALSYYLCVWRGGRLGYRPSRDLLNKY</sequence>
<dbReference type="KEGG" id="char:105889887"/>
<dbReference type="PANTHER" id="PTHR11576:SF3">
    <property type="entry name" value="SI:CH211-14A17.6-RELATED"/>
    <property type="match status" value="1"/>
</dbReference>
<keyword evidence="2" id="KW-0812">Transmembrane</keyword>
<keyword evidence="2" id="KW-1133">Transmembrane helix</keyword>
<evidence type="ECO:0000256" key="3">
    <source>
        <dbReference type="SAM" id="SignalP"/>
    </source>
</evidence>
<evidence type="ECO:0000313" key="6">
    <source>
        <dbReference type="RefSeq" id="XP_012671277.1"/>
    </source>
</evidence>
<dbReference type="GO" id="GO:0007339">
    <property type="term" value="P:binding of sperm to zona pellucida"/>
    <property type="evidence" value="ECO:0007669"/>
    <property type="project" value="TreeGrafter"/>
</dbReference>
<protein>
    <submittedName>
        <fullName evidence="6">Zona pellucida sperm-binding protein 3-like</fullName>
    </submittedName>
</protein>
<dbReference type="Gene3D" id="2.60.40.4100">
    <property type="entry name" value="Zona pellucida, ZP-C domain"/>
    <property type="match status" value="1"/>
</dbReference>
<feature type="transmembrane region" description="Helical" evidence="2">
    <location>
        <begin position="327"/>
        <end position="352"/>
    </location>
</feature>
<dbReference type="GO" id="GO:2000344">
    <property type="term" value="P:positive regulation of acrosome reaction"/>
    <property type="evidence" value="ECO:0007669"/>
    <property type="project" value="TreeGrafter"/>
</dbReference>
<keyword evidence="5" id="KW-1185">Reference proteome</keyword>
<gene>
    <name evidence="6" type="primary">LOC105889887</name>
</gene>
<feature type="domain" description="ZP" evidence="4">
    <location>
        <begin position="26"/>
        <end position="264"/>
    </location>
</feature>
<dbReference type="PROSITE" id="PS51034">
    <property type="entry name" value="ZP_2"/>
    <property type="match status" value="1"/>
</dbReference>
<dbReference type="AlphaFoldDB" id="A0A6P3VGK2"/>
<dbReference type="Pfam" id="PF00100">
    <property type="entry name" value="Zona_pellucida"/>
    <property type="match status" value="1"/>
</dbReference>
<dbReference type="InterPro" id="IPR055355">
    <property type="entry name" value="ZP-C"/>
</dbReference>
<dbReference type="InterPro" id="IPR042235">
    <property type="entry name" value="ZP-C_dom"/>
</dbReference>